<accession>A0A485LQQ5</accession>
<evidence type="ECO:0000256" key="3">
    <source>
        <dbReference type="PROSITE-ProRule" id="PRU00023"/>
    </source>
</evidence>
<dbReference type="InterPro" id="IPR036770">
    <property type="entry name" value="Ankyrin_rpt-contain_sf"/>
</dbReference>
<dbReference type="Proteomes" id="UP000332933">
    <property type="component" value="Unassembled WGS sequence"/>
</dbReference>
<dbReference type="SMART" id="SM00248">
    <property type="entry name" value="ANK"/>
    <property type="match status" value="2"/>
</dbReference>
<dbReference type="PROSITE" id="PS50011">
    <property type="entry name" value="PROTEIN_KINASE_DOM"/>
    <property type="match status" value="1"/>
</dbReference>
<dbReference type="AlphaFoldDB" id="A0A485LQQ5"/>
<keyword evidence="2 3" id="KW-0040">ANK repeat</keyword>
<dbReference type="InterPro" id="IPR002110">
    <property type="entry name" value="Ankyrin_rpt"/>
</dbReference>
<evidence type="ECO:0000256" key="1">
    <source>
        <dbReference type="ARBA" id="ARBA00022737"/>
    </source>
</evidence>
<gene>
    <name evidence="6" type="primary">Aste57867_24464</name>
    <name evidence="5" type="ORF">As57867_024388</name>
    <name evidence="6" type="ORF">ASTE57867_24464</name>
</gene>
<dbReference type="EMBL" id="CAADRA010007423">
    <property type="protein sequence ID" value="VFU01103.1"/>
    <property type="molecule type" value="Genomic_DNA"/>
</dbReference>
<reference evidence="6 7" key="1">
    <citation type="submission" date="2019-03" db="EMBL/GenBank/DDBJ databases">
        <authorList>
            <person name="Gaulin E."/>
            <person name="Dumas B."/>
        </authorList>
    </citation>
    <scope>NUCLEOTIDE SEQUENCE [LARGE SCALE GENOMIC DNA]</scope>
    <source>
        <strain evidence="6">CBS 568.67</strain>
    </source>
</reference>
<evidence type="ECO:0000313" key="5">
    <source>
        <dbReference type="EMBL" id="KAF0683488.1"/>
    </source>
</evidence>
<proteinExistence type="predicted"/>
<dbReference type="GO" id="GO:0005524">
    <property type="term" value="F:ATP binding"/>
    <property type="evidence" value="ECO:0007669"/>
    <property type="project" value="InterPro"/>
</dbReference>
<dbReference type="PROSITE" id="PS50297">
    <property type="entry name" value="ANK_REP_REGION"/>
    <property type="match status" value="2"/>
</dbReference>
<dbReference type="Pfam" id="PF12796">
    <property type="entry name" value="Ank_2"/>
    <property type="match status" value="1"/>
</dbReference>
<dbReference type="InterPro" id="IPR011009">
    <property type="entry name" value="Kinase-like_dom_sf"/>
</dbReference>
<protein>
    <submittedName>
        <fullName evidence="6">Aste57867_24464 protein</fullName>
    </submittedName>
</protein>
<dbReference type="PANTHER" id="PTHR24171">
    <property type="entry name" value="ANKYRIN REPEAT DOMAIN-CONTAINING PROTEIN 39-RELATED"/>
    <property type="match status" value="1"/>
</dbReference>
<sequence>MSSSIFQGNKKEMLDAAKEGDLATIKRQFKKDATLVNCQGGGNTPLHRASFWGRLDVVQFLVSKGASIDKINNDGDTPLHSASYKGHLEIARVLVDAGASLILRNPVSFIFDVVFETLDPQDKNTAKDIATTNGHSAFAVYFGETVNELRHSVLSEFTTNKIGQALTSLHRFVPQTGCQNVIDLVHRSVACMCARDKESARNNARACIQLGYTDVCSALVDILVHRGICRMPKYVGRKRNRRKLCKQFGHEAAVKLLLVDMPVKVQNGKLVQCQRHSYSWTTFMDVTVPVDVNVRLICLESILNDPTFNMCTRELLRELVFAKDMHGREVIQITDEATRYPFGLEKHKKFESREEEKRKTTFNLWGKSGSAYLTKDEFLRHCAQQFGKTKVVMKFMKNTDESHRELNNRAHLNAKFVVSFLPSLGGYSMADYPNVVVMPAADRSLDDIYRKRRPSENERRNLLQLVAEALQHLHIKDLVHGDVKKLNVVRVENRLKLIDLDATT</sequence>
<dbReference type="InterPro" id="IPR000719">
    <property type="entry name" value="Prot_kinase_dom"/>
</dbReference>
<name>A0A485LQQ5_9STRA</name>
<dbReference type="SUPFAM" id="SSF56112">
    <property type="entry name" value="Protein kinase-like (PK-like)"/>
    <property type="match status" value="1"/>
</dbReference>
<dbReference type="GO" id="GO:0004672">
    <property type="term" value="F:protein kinase activity"/>
    <property type="evidence" value="ECO:0007669"/>
    <property type="project" value="InterPro"/>
</dbReference>
<evidence type="ECO:0000259" key="4">
    <source>
        <dbReference type="PROSITE" id="PS50011"/>
    </source>
</evidence>
<dbReference type="Pfam" id="PF00069">
    <property type="entry name" value="Pkinase"/>
    <property type="match status" value="1"/>
</dbReference>
<dbReference type="Gene3D" id="1.25.40.20">
    <property type="entry name" value="Ankyrin repeat-containing domain"/>
    <property type="match status" value="2"/>
</dbReference>
<evidence type="ECO:0000313" key="6">
    <source>
        <dbReference type="EMBL" id="VFU01103.1"/>
    </source>
</evidence>
<dbReference type="SUPFAM" id="SSF48403">
    <property type="entry name" value="Ankyrin repeat"/>
    <property type="match status" value="1"/>
</dbReference>
<dbReference type="PROSITE" id="PS50088">
    <property type="entry name" value="ANK_REPEAT"/>
    <property type="match status" value="2"/>
</dbReference>
<evidence type="ECO:0000256" key="2">
    <source>
        <dbReference type="ARBA" id="ARBA00023043"/>
    </source>
</evidence>
<evidence type="ECO:0000313" key="7">
    <source>
        <dbReference type="Proteomes" id="UP000332933"/>
    </source>
</evidence>
<dbReference type="OrthoDB" id="188462at2759"/>
<reference evidence="5" key="2">
    <citation type="submission" date="2019-06" db="EMBL/GenBank/DDBJ databases">
        <title>Genomics analysis of Aphanomyces spp. identifies a new class of oomycete effector associated with host adaptation.</title>
        <authorList>
            <person name="Gaulin E."/>
        </authorList>
    </citation>
    <scope>NUCLEOTIDE SEQUENCE</scope>
    <source>
        <strain evidence="5">CBS 578.67</strain>
    </source>
</reference>
<dbReference type="Gene3D" id="1.10.510.10">
    <property type="entry name" value="Transferase(Phosphotransferase) domain 1"/>
    <property type="match status" value="1"/>
</dbReference>
<dbReference type="EMBL" id="VJMH01007397">
    <property type="protein sequence ID" value="KAF0683488.1"/>
    <property type="molecule type" value="Genomic_DNA"/>
</dbReference>
<organism evidence="6 7">
    <name type="scientific">Aphanomyces stellatus</name>
    <dbReference type="NCBI Taxonomy" id="120398"/>
    <lineage>
        <taxon>Eukaryota</taxon>
        <taxon>Sar</taxon>
        <taxon>Stramenopiles</taxon>
        <taxon>Oomycota</taxon>
        <taxon>Saprolegniomycetes</taxon>
        <taxon>Saprolegniales</taxon>
        <taxon>Verrucalvaceae</taxon>
        <taxon>Aphanomyces</taxon>
    </lineage>
</organism>
<keyword evidence="1" id="KW-0677">Repeat</keyword>
<keyword evidence="7" id="KW-1185">Reference proteome</keyword>
<feature type="repeat" description="ANK" evidence="3">
    <location>
        <begin position="41"/>
        <end position="73"/>
    </location>
</feature>
<feature type="repeat" description="ANK" evidence="3">
    <location>
        <begin position="74"/>
        <end position="106"/>
    </location>
</feature>
<feature type="domain" description="Protein kinase" evidence="4">
    <location>
        <begin position="357"/>
        <end position="504"/>
    </location>
</feature>